<sequence>MTGIKLGHISESIVIEGIEKLRIDSTAGAVNAVKRPFLKAWCSIRSQKDQGLIDGREANIALTHIEDACMHAVKGFAMKHWPIGLSSKNGVVTFNKDVEQIPDPIELTFLVDDDASTPVDDSEPTEVVEKKIDAVASSVVTSHSTMDNEGLDGPNSDVVHSVES</sequence>
<proteinExistence type="predicted"/>
<protein>
    <submittedName>
        <fullName evidence="2">Uncharacterized protein</fullName>
    </submittedName>
</protein>
<accession>A0A2V0RAC6</accession>
<evidence type="ECO:0000313" key="2">
    <source>
        <dbReference type="EMBL" id="GBH22161.1"/>
    </source>
</evidence>
<reference evidence="2" key="1">
    <citation type="submission" date="2017-04" db="EMBL/GenBank/DDBJ databases">
        <title>Unveiling RNA virosphere associated with marine microorganisms.</title>
        <authorList>
            <person name="Urayama S."/>
            <person name="Takaki Y."/>
            <person name="Nishi S."/>
            <person name="Yoshida Y."/>
            <person name="Deguchi S."/>
            <person name="Takai K."/>
            <person name="Nunoura T."/>
        </authorList>
    </citation>
    <scope>NUCLEOTIDE SEQUENCE</scope>
</reference>
<organism evidence="2">
    <name type="scientific">viral metagenome</name>
    <dbReference type="NCBI Taxonomy" id="1070528"/>
    <lineage>
        <taxon>unclassified sequences</taxon>
        <taxon>metagenomes</taxon>
        <taxon>organismal metagenomes</taxon>
    </lineage>
</organism>
<dbReference type="AlphaFoldDB" id="A0A2V0RAC6"/>
<name>A0A2V0RAC6_9ZZZZ</name>
<dbReference type="GO" id="GO:0000166">
    <property type="term" value="F:nucleotide binding"/>
    <property type="evidence" value="ECO:0007669"/>
    <property type="project" value="UniProtKB-KW"/>
</dbReference>
<feature type="region of interest" description="Disordered" evidence="1">
    <location>
        <begin position="138"/>
        <end position="164"/>
    </location>
</feature>
<evidence type="ECO:0000256" key="1">
    <source>
        <dbReference type="SAM" id="MobiDB-lite"/>
    </source>
</evidence>
<dbReference type="EMBL" id="BDQA01000713">
    <property type="protein sequence ID" value="GBH22161.1"/>
    <property type="molecule type" value="Genomic_RNA"/>
</dbReference>
<comment type="caution">
    <text evidence="2">The sequence shown here is derived from an EMBL/GenBank/DDBJ whole genome shotgun (WGS) entry which is preliminary data.</text>
</comment>